<feature type="compositionally biased region" description="Basic and acidic residues" evidence="9">
    <location>
        <begin position="32"/>
        <end position="46"/>
    </location>
</feature>
<dbReference type="GO" id="GO:0000462">
    <property type="term" value="P:maturation of SSU-rRNA from tricistronic rRNA transcript (SSU-rRNA, 5.8S rRNA, LSU-rRNA)"/>
    <property type="evidence" value="ECO:0007669"/>
    <property type="project" value="TreeGrafter"/>
</dbReference>
<feature type="compositionally biased region" description="Basic and acidic residues" evidence="9">
    <location>
        <begin position="440"/>
        <end position="464"/>
    </location>
</feature>
<dbReference type="InterPro" id="IPR036322">
    <property type="entry name" value="WD40_repeat_dom_sf"/>
</dbReference>
<sequence length="528" mass="59733">MGKFTGKNGSVDHENQSKFERGPNGGKKSGRRPKDFRTRQRMNKIDDQYKEAVRSAAATEMLLQEDAGYLEAEGMEKTFKFKQDEIKQAVDESTANKAFQLDLKEFGPYTLDYSRNGTHLLIGGEKGHVASMDWRKGELRAELHLGETVNAVKYLHNEQFFAVAQKKYTFIYDHEGTEVHRLKQHVEIKHLEFLPYHYLLATSGNSGFLKYQDTSTGVLVNEIRTKLGPTQSMTQNPWNAVIHLGSATGVVSLWSPAANEPLVKIQACRGPVKAIGVDRSGHYMAVAGADKSLKIWDVRQFKEVYSYYTPTPASSISIADTGVLSVSWGPHVTVWKDAFRTKQDSPYMNHMIPGSRINTIRHVPFEDILGVGHTNGVSSLIIPGSGEANFDSMEVNPFETAKQRQETEVRSLLNKLPADSIALDPNFIGTVDKRSNAQRLKPHELEELTKKKQLEEESKLEPRPTVRGKNSALRRHMRKRQQNVIDERKLRLEANLKREKELRAQMIRKQKGLPEEKELLGPALARFK</sequence>
<accession>A0A0H5C4Z1</accession>
<evidence type="ECO:0000259" key="10">
    <source>
        <dbReference type="SMART" id="SM01033"/>
    </source>
</evidence>
<evidence type="ECO:0000256" key="7">
    <source>
        <dbReference type="ARBA" id="ARBA00076453"/>
    </source>
</evidence>
<dbReference type="GO" id="GO:0032040">
    <property type="term" value="C:small-subunit processome"/>
    <property type="evidence" value="ECO:0007669"/>
    <property type="project" value="TreeGrafter"/>
</dbReference>
<keyword evidence="3" id="KW-0698">rRNA processing</keyword>
<evidence type="ECO:0000256" key="6">
    <source>
        <dbReference type="ARBA" id="ARBA00023242"/>
    </source>
</evidence>
<dbReference type="SMART" id="SM01033">
    <property type="entry name" value="BING4CT"/>
    <property type="match status" value="1"/>
</dbReference>
<dbReference type="InterPro" id="IPR012952">
    <property type="entry name" value="BING4_C_dom"/>
</dbReference>
<dbReference type="SMART" id="SM00320">
    <property type="entry name" value="WD40"/>
    <property type="match status" value="5"/>
</dbReference>
<evidence type="ECO:0000313" key="11">
    <source>
        <dbReference type="EMBL" id="CEP23071.1"/>
    </source>
</evidence>
<organism evidence="11 12">
    <name type="scientific">Cyberlindnera jadinii (strain ATCC 18201 / CBS 1600 / BCRC 20928 / JCM 3617 / NBRC 0987 / NRRL Y-1542)</name>
    <name type="common">Torula yeast</name>
    <name type="synonym">Candida utilis</name>
    <dbReference type="NCBI Taxonomy" id="983966"/>
    <lineage>
        <taxon>Eukaryota</taxon>
        <taxon>Fungi</taxon>
        <taxon>Dikarya</taxon>
        <taxon>Ascomycota</taxon>
        <taxon>Saccharomycotina</taxon>
        <taxon>Saccharomycetes</taxon>
        <taxon>Phaffomycetales</taxon>
        <taxon>Phaffomycetaceae</taxon>
        <taxon>Cyberlindnera</taxon>
    </lineage>
</organism>
<dbReference type="InterPro" id="IPR015943">
    <property type="entry name" value="WD40/YVTN_repeat-like_dom_sf"/>
</dbReference>
<name>A0A0H5C4Z1_CYBJN</name>
<evidence type="ECO:0000313" key="12">
    <source>
        <dbReference type="Proteomes" id="UP000038830"/>
    </source>
</evidence>
<feature type="repeat" description="WD" evidence="8">
    <location>
        <begin position="265"/>
        <end position="306"/>
    </location>
</feature>
<dbReference type="Proteomes" id="UP000038830">
    <property type="component" value="Unassembled WGS sequence"/>
</dbReference>
<feature type="compositionally biased region" description="Basic residues" evidence="9">
    <location>
        <begin position="472"/>
        <end position="481"/>
    </location>
</feature>
<dbReference type="PANTHER" id="PTHR14085">
    <property type="entry name" value="WD-REPEAT PROTEIN BING4"/>
    <property type="match status" value="1"/>
</dbReference>
<feature type="region of interest" description="Disordered" evidence="9">
    <location>
        <begin position="1"/>
        <end position="46"/>
    </location>
</feature>
<dbReference type="SUPFAM" id="SSF50978">
    <property type="entry name" value="WD40 repeat-like"/>
    <property type="match status" value="1"/>
</dbReference>
<dbReference type="PROSITE" id="PS50082">
    <property type="entry name" value="WD_REPEATS_2"/>
    <property type="match status" value="1"/>
</dbReference>
<reference evidence="12" key="1">
    <citation type="journal article" date="2015" name="J. Biotechnol.">
        <title>The structure of the Cyberlindnera jadinii genome and its relation to Candida utilis analyzed by the occurrence of single nucleotide polymorphisms.</title>
        <authorList>
            <person name="Rupp O."/>
            <person name="Brinkrolf K."/>
            <person name="Buerth C."/>
            <person name="Kunigo M."/>
            <person name="Schneider J."/>
            <person name="Jaenicke S."/>
            <person name="Goesmann A."/>
            <person name="Puehler A."/>
            <person name="Jaeger K.-E."/>
            <person name="Ernst J.F."/>
        </authorList>
    </citation>
    <scope>NUCLEOTIDE SEQUENCE [LARGE SCALE GENOMIC DNA]</scope>
    <source>
        <strain evidence="12">ATCC 18201 / CBS 1600 / BCRC 20928 / JCM 3617 / NBRC 0987 / NRRL Y-1542</strain>
    </source>
</reference>
<evidence type="ECO:0000256" key="4">
    <source>
        <dbReference type="ARBA" id="ARBA00022574"/>
    </source>
</evidence>
<dbReference type="InterPro" id="IPR040315">
    <property type="entry name" value="WDR46/Utp7"/>
</dbReference>
<feature type="domain" description="BING4 C-terminal" evidence="10">
    <location>
        <begin position="346"/>
        <end position="425"/>
    </location>
</feature>
<feature type="region of interest" description="Disordered" evidence="9">
    <location>
        <begin position="440"/>
        <end position="486"/>
    </location>
</feature>
<dbReference type="EMBL" id="CDQK01000004">
    <property type="protein sequence ID" value="CEP23071.1"/>
    <property type="molecule type" value="Genomic_DNA"/>
</dbReference>
<keyword evidence="4 8" id="KW-0853">WD repeat</keyword>
<evidence type="ECO:0000256" key="9">
    <source>
        <dbReference type="SAM" id="MobiDB-lite"/>
    </source>
</evidence>
<comment type="function">
    <text evidence="1">Involved in nucleolar processing of pre-18S ribosomal RNA.</text>
</comment>
<evidence type="ECO:0000256" key="5">
    <source>
        <dbReference type="ARBA" id="ARBA00022737"/>
    </source>
</evidence>
<dbReference type="Gene3D" id="2.130.10.10">
    <property type="entry name" value="YVTN repeat-like/Quinoprotein amine dehydrogenase"/>
    <property type="match status" value="1"/>
</dbReference>
<dbReference type="InterPro" id="IPR001680">
    <property type="entry name" value="WD40_rpt"/>
</dbReference>
<dbReference type="GO" id="GO:0030686">
    <property type="term" value="C:90S preribosome"/>
    <property type="evidence" value="ECO:0007669"/>
    <property type="project" value="TreeGrafter"/>
</dbReference>
<proteinExistence type="predicted"/>
<comment type="subcellular location">
    <subcellularLocation>
        <location evidence="2">Nucleus</location>
        <location evidence="2">Nucleolus</location>
    </subcellularLocation>
</comment>
<evidence type="ECO:0000256" key="2">
    <source>
        <dbReference type="ARBA" id="ARBA00004604"/>
    </source>
</evidence>
<dbReference type="AlphaFoldDB" id="A0A0H5C4Z1"/>
<gene>
    <name evidence="11" type="ORF">BN1211_3581</name>
</gene>
<keyword evidence="6" id="KW-0539">Nucleus</keyword>
<keyword evidence="5" id="KW-0677">Repeat</keyword>
<evidence type="ECO:0000256" key="3">
    <source>
        <dbReference type="ARBA" id="ARBA00022552"/>
    </source>
</evidence>
<dbReference type="FunFam" id="2.130.10.10:FF:000378">
    <property type="entry name" value="U3 small nucleolar RNA-associated protein 7"/>
    <property type="match status" value="1"/>
</dbReference>
<dbReference type="Pfam" id="PF00400">
    <property type="entry name" value="WD40"/>
    <property type="match status" value="1"/>
</dbReference>
<evidence type="ECO:0000256" key="1">
    <source>
        <dbReference type="ARBA" id="ARBA00004099"/>
    </source>
</evidence>
<dbReference type="PANTHER" id="PTHR14085:SF3">
    <property type="entry name" value="WD REPEAT-CONTAINING PROTEIN 46"/>
    <property type="match status" value="1"/>
</dbReference>
<protein>
    <recommendedName>
        <fullName evidence="7">U three protein 7</fullName>
    </recommendedName>
</protein>
<dbReference type="Pfam" id="PF08149">
    <property type="entry name" value="BING4CT"/>
    <property type="match status" value="1"/>
</dbReference>
<evidence type="ECO:0000256" key="8">
    <source>
        <dbReference type="PROSITE-ProRule" id="PRU00221"/>
    </source>
</evidence>
<feature type="compositionally biased region" description="Basic and acidic residues" evidence="9">
    <location>
        <begin position="10"/>
        <end position="21"/>
    </location>
</feature>